<keyword evidence="2" id="KW-1185">Reference proteome</keyword>
<name>A0A4Q2DRW4_9AGAR</name>
<organism evidence="1 2">
    <name type="scientific">Candolleomyces aberdarensis</name>
    <dbReference type="NCBI Taxonomy" id="2316362"/>
    <lineage>
        <taxon>Eukaryota</taxon>
        <taxon>Fungi</taxon>
        <taxon>Dikarya</taxon>
        <taxon>Basidiomycota</taxon>
        <taxon>Agaricomycotina</taxon>
        <taxon>Agaricomycetes</taxon>
        <taxon>Agaricomycetidae</taxon>
        <taxon>Agaricales</taxon>
        <taxon>Agaricineae</taxon>
        <taxon>Psathyrellaceae</taxon>
        <taxon>Candolleomyces</taxon>
    </lineage>
</organism>
<sequence length="61" mass="7268">MGEQFEKEMAEIAEELTEDEIAYLRHFSLKIESHMTDDTFEMLEFAFPESPFESYKLTKAR</sequence>
<dbReference type="EMBL" id="SDEE01000074">
    <property type="protein sequence ID" value="RXW22356.1"/>
    <property type="molecule type" value="Genomic_DNA"/>
</dbReference>
<evidence type="ECO:0000313" key="1">
    <source>
        <dbReference type="EMBL" id="RXW22356.1"/>
    </source>
</evidence>
<gene>
    <name evidence="1" type="ORF">EST38_g3474</name>
</gene>
<reference evidence="1 2" key="1">
    <citation type="submission" date="2019-01" db="EMBL/GenBank/DDBJ databases">
        <title>Draft genome sequence of Psathyrella aberdarensis IHI B618.</title>
        <authorList>
            <person name="Buettner E."/>
            <person name="Kellner H."/>
        </authorList>
    </citation>
    <scope>NUCLEOTIDE SEQUENCE [LARGE SCALE GENOMIC DNA]</scope>
    <source>
        <strain evidence="1 2">IHI B618</strain>
    </source>
</reference>
<proteinExistence type="predicted"/>
<feature type="non-terminal residue" evidence="1">
    <location>
        <position position="61"/>
    </location>
</feature>
<protein>
    <submittedName>
        <fullName evidence="1">Uncharacterized protein</fullName>
    </submittedName>
</protein>
<dbReference type="AlphaFoldDB" id="A0A4Q2DRW4"/>
<accession>A0A4Q2DRW4</accession>
<dbReference type="OrthoDB" id="2404451at2759"/>
<comment type="caution">
    <text evidence="1">The sequence shown here is derived from an EMBL/GenBank/DDBJ whole genome shotgun (WGS) entry which is preliminary data.</text>
</comment>
<dbReference type="Proteomes" id="UP000290288">
    <property type="component" value="Unassembled WGS sequence"/>
</dbReference>
<evidence type="ECO:0000313" key="2">
    <source>
        <dbReference type="Proteomes" id="UP000290288"/>
    </source>
</evidence>